<keyword evidence="12" id="KW-1185">Reference proteome</keyword>
<dbReference type="FunFam" id="3.40.50.300:FF:000230">
    <property type="entry name" value="Lipoprotein-releasing system ATP-binding protein LolD"/>
    <property type="match status" value="1"/>
</dbReference>
<dbReference type="InterPro" id="IPR003593">
    <property type="entry name" value="AAA+_ATPase"/>
</dbReference>
<dbReference type="InterPro" id="IPR017871">
    <property type="entry name" value="ABC_transporter-like_CS"/>
</dbReference>
<gene>
    <name evidence="8 11" type="primary">lolD</name>
    <name evidence="11" type="ORF">CWB96_15585</name>
    <name evidence="10" type="ORF">CWB97_15695</name>
</gene>
<dbReference type="RefSeq" id="WP_119863389.1">
    <property type="nucleotide sequence ID" value="NZ_PNCK01000062.1"/>
</dbReference>
<dbReference type="PANTHER" id="PTHR24220:SF689">
    <property type="entry name" value="LIPOPROTEIN-RELEASING SYSTEM ATP-BINDING PROTEIN LOLD"/>
    <property type="match status" value="1"/>
</dbReference>
<keyword evidence="2 8" id="KW-1003">Cell membrane</keyword>
<reference evidence="13" key="2">
    <citation type="submission" date="2019-06" db="EMBL/GenBank/DDBJ databases">
        <title>Co-occurence of chitin degradation, pigmentation and bioactivity in marine Pseudoalteromonas.</title>
        <authorList>
            <person name="Sonnenschein E.C."/>
            <person name="Bech P.K."/>
        </authorList>
    </citation>
    <scope>NUCLEOTIDE SEQUENCE [LARGE SCALE GENOMIC DNA]</scope>
    <source>
        <strain evidence="13">S2231</strain>
    </source>
</reference>
<dbReference type="NCBIfam" id="TIGR02211">
    <property type="entry name" value="LolD_lipo_ex"/>
    <property type="match status" value="1"/>
</dbReference>
<evidence type="ECO:0000313" key="11">
    <source>
        <dbReference type="EMBL" id="TMP56265.1"/>
    </source>
</evidence>
<evidence type="ECO:0000313" key="13">
    <source>
        <dbReference type="Proteomes" id="UP000307706"/>
    </source>
</evidence>
<comment type="similarity">
    <text evidence="8">Belongs to the ABC transporter superfamily. Lipoprotein translocase (TC 3.A.1.125) family.</text>
</comment>
<dbReference type="InterPro" id="IPR011924">
    <property type="entry name" value="LolD_lipo_ATP-bd"/>
</dbReference>
<dbReference type="SUPFAM" id="SSF52540">
    <property type="entry name" value="P-loop containing nucleoside triphosphate hydrolases"/>
    <property type="match status" value="1"/>
</dbReference>
<evidence type="ECO:0000256" key="6">
    <source>
        <dbReference type="ARBA" id="ARBA00022967"/>
    </source>
</evidence>
<dbReference type="AlphaFoldDB" id="A0A5S3XNH9"/>
<evidence type="ECO:0000256" key="1">
    <source>
        <dbReference type="ARBA" id="ARBA00022448"/>
    </source>
</evidence>
<evidence type="ECO:0000313" key="10">
    <source>
        <dbReference type="EMBL" id="TMP41114.1"/>
    </source>
</evidence>
<keyword evidence="7 8" id="KW-0472">Membrane</keyword>
<dbReference type="GO" id="GO:0089705">
    <property type="term" value="P:protein localization to outer membrane"/>
    <property type="evidence" value="ECO:0007669"/>
    <property type="project" value="TreeGrafter"/>
</dbReference>
<accession>A0A5S3XNH9</accession>
<dbReference type="GO" id="GO:0005886">
    <property type="term" value="C:plasma membrane"/>
    <property type="evidence" value="ECO:0007669"/>
    <property type="project" value="UniProtKB-SubCell"/>
</dbReference>
<dbReference type="Proteomes" id="UP000307706">
    <property type="component" value="Unassembled WGS sequence"/>
</dbReference>
<dbReference type="SMART" id="SM00382">
    <property type="entry name" value="AAA"/>
    <property type="match status" value="1"/>
</dbReference>
<dbReference type="PANTHER" id="PTHR24220">
    <property type="entry name" value="IMPORT ATP-BINDING PROTEIN"/>
    <property type="match status" value="1"/>
</dbReference>
<evidence type="ECO:0000256" key="2">
    <source>
        <dbReference type="ARBA" id="ARBA00022475"/>
    </source>
</evidence>
<keyword evidence="6 8" id="KW-1278">Translocase</keyword>
<dbReference type="InterPro" id="IPR027417">
    <property type="entry name" value="P-loop_NTPase"/>
</dbReference>
<keyword evidence="5 8" id="KW-0067">ATP-binding</keyword>
<evidence type="ECO:0000256" key="5">
    <source>
        <dbReference type="ARBA" id="ARBA00022840"/>
    </source>
</evidence>
<dbReference type="GO" id="GO:0044874">
    <property type="term" value="P:lipoprotein localization to outer membrane"/>
    <property type="evidence" value="ECO:0007669"/>
    <property type="project" value="UniProtKB-ARBA"/>
</dbReference>
<proteinExistence type="inferred from homology"/>
<evidence type="ECO:0000256" key="4">
    <source>
        <dbReference type="ARBA" id="ARBA00022741"/>
    </source>
</evidence>
<feature type="domain" description="ABC transporter" evidence="9">
    <location>
        <begin position="6"/>
        <end position="235"/>
    </location>
</feature>
<comment type="subunit">
    <text evidence="8">The complex is composed of two ATP-binding proteins (LolD) and two transmembrane proteins (LolC and LolE).</text>
</comment>
<evidence type="ECO:0000313" key="12">
    <source>
        <dbReference type="Proteomes" id="UP000305730"/>
    </source>
</evidence>
<dbReference type="InterPro" id="IPR015854">
    <property type="entry name" value="ABC_transpr_LolD-like"/>
</dbReference>
<keyword evidence="4 8" id="KW-0547">Nucleotide-binding</keyword>
<dbReference type="GO" id="GO:0022857">
    <property type="term" value="F:transmembrane transporter activity"/>
    <property type="evidence" value="ECO:0007669"/>
    <property type="project" value="TreeGrafter"/>
</dbReference>
<dbReference type="OrthoDB" id="9801477at2"/>
<dbReference type="GO" id="GO:0016887">
    <property type="term" value="F:ATP hydrolysis activity"/>
    <property type="evidence" value="ECO:0007669"/>
    <property type="project" value="InterPro"/>
</dbReference>
<reference evidence="12 13" key="1">
    <citation type="submission" date="2017-12" db="EMBL/GenBank/DDBJ databases">
        <authorList>
            <person name="Paulsen S."/>
            <person name="Gram L.K."/>
        </authorList>
    </citation>
    <scope>NUCLEOTIDE SEQUENCE [LARGE SCALE GENOMIC DNA]</scope>
    <source>
        <strain evidence="11 13">S2231</strain>
        <strain evidence="10 12">S2233</strain>
    </source>
</reference>
<evidence type="ECO:0000256" key="8">
    <source>
        <dbReference type="RuleBase" id="RU367068"/>
    </source>
</evidence>
<dbReference type="Pfam" id="PF00005">
    <property type="entry name" value="ABC_tran"/>
    <property type="match status" value="1"/>
</dbReference>
<dbReference type="PROSITE" id="PS50893">
    <property type="entry name" value="ABC_TRANSPORTER_2"/>
    <property type="match status" value="1"/>
</dbReference>
<evidence type="ECO:0000256" key="7">
    <source>
        <dbReference type="ARBA" id="ARBA00023136"/>
    </source>
</evidence>
<keyword evidence="3 8" id="KW-0997">Cell inner membrane</keyword>
<sequence>MSNLVIECKQLGKSYQDGKNQVEVLKGVNLSVTQGEMLAIVGSSGSGKSTLLHILGTLDKASSGSVKIKGEEVAALSRNNQAEFRNQYLGFIYQFHHLLMEFTALENVAMPLLIKGVNKQKAKVTATDMLDKVGLAHRADHKPSELSGGERQRVAIARALVTKPALVLADEPTGNLDKHNAMKIYELLSQLNKELQTSFVVVTHDLDLAAKLGRSVQLDDGVLSEATVKPGAEHA</sequence>
<comment type="subcellular location">
    <subcellularLocation>
        <location evidence="8">Cell inner membrane</location>
        <topology evidence="8">Peripheral membrane protein</topology>
    </subcellularLocation>
</comment>
<dbReference type="InterPro" id="IPR003439">
    <property type="entry name" value="ABC_transporter-like_ATP-bd"/>
</dbReference>
<dbReference type="Gene3D" id="3.40.50.300">
    <property type="entry name" value="P-loop containing nucleotide triphosphate hydrolases"/>
    <property type="match status" value="1"/>
</dbReference>
<dbReference type="PROSITE" id="PS00211">
    <property type="entry name" value="ABC_TRANSPORTER_1"/>
    <property type="match status" value="1"/>
</dbReference>
<name>A0A5S3XNH9_9GAMM</name>
<dbReference type="CDD" id="cd03255">
    <property type="entry name" value="ABC_MJ0796_LolCDE_FtsE"/>
    <property type="match status" value="1"/>
</dbReference>
<reference evidence="11" key="3">
    <citation type="submission" date="2019-09" db="EMBL/GenBank/DDBJ databases">
        <title>Co-occurence of chitin degradation, pigmentation and bioactivity in marine Pseudoalteromonas.</title>
        <authorList>
            <person name="Sonnenschein E.C."/>
            <person name="Bech P.K."/>
        </authorList>
    </citation>
    <scope>NUCLEOTIDE SEQUENCE</scope>
    <source>
        <strain evidence="11">S2231</strain>
        <strain evidence="10 12">S2233</strain>
    </source>
</reference>
<dbReference type="EMBL" id="PNCK01000062">
    <property type="protein sequence ID" value="TMP41114.1"/>
    <property type="molecule type" value="Genomic_DNA"/>
</dbReference>
<protein>
    <recommendedName>
        <fullName evidence="8">Lipoprotein-releasing system ATP-binding protein LolD</fullName>
        <ecNumber evidence="8">7.6.2.-</ecNumber>
    </recommendedName>
</protein>
<organism evidence="11 13">
    <name type="scientific">Pseudoalteromonas citrea</name>
    <dbReference type="NCBI Taxonomy" id="43655"/>
    <lineage>
        <taxon>Bacteria</taxon>
        <taxon>Pseudomonadati</taxon>
        <taxon>Pseudomonadota</taxon>
        <taxon>Gammaproteobacteria</taxon>
        <taxon>Alteromonadales</taxon>
        <taxon>Pseudoalteromonadaceae</taxon>
        <taxon>Pseudoalteromonas</taxon>
    </lineage>
</organism>
<comment type="function">
    <text evidence="8">Part of the ABC transporter complex LolCDE involved in the translocation of mature outer membrane-directed lipoproteins, from the inner membrane to the periplasmic chaperone, LolA. Responsible for the formation of the LolA-lipoprotein complex in an ATP-dependent manner.</text>
</comment>
<dbReference type="EC" id="7.6.2.-" evidence="8"/>
<dbReference type="EMBL" id="PNCL01000087">
    <property type="protein sequence ID" value="TMP56265.1"/>
    <property type="molecule type" value="Genomic_DNA"/>
</dbReference>
<comment type="caution">
    <text evidence="11">The sequence shown here is derived from an EMBL/GenBank/DDBJ whole genome shotgun (WGS) entry which is preliminary data.</text>
</comment>
<keyword evidence="11" id="KW-0449">Lipoprotein</keyword>
<evidence type="ECO:0000256" key="3">
    <source>
        <dbReference type="ARBA" id="ARBA00022519"/>
    </source>
</evidence>
<dbReference type="GO" id="GO:0005524">
    <property type="term" value="F:ATP binding"/>
    <property type="evidence" value="ECO:0007669"/>
    <property type="project" value="UniProtKB-UniRule"/>
</dbReference>
<keyword evidence="1 8" id="KW-0813">Transport</keyword>
<dbReference type="Proteomes" id="UP000305730">
    <property type="component" value="Unassembled WGS sequence"/>
</dbReference>
<evidence type="ECO:0000259" key="9">
    <source>
        <dbReference type="PROSITE" id="PS50893"/>
    </source>
</evidence>
<dbReference type="InterPro" id="IPR017911">
    <property type="entry name" value="MacB-like_ATP-bd"/>
</dbReference>